<evidence type="ECO:0000256" key="3">
    <source>
        <dbReference type="ARBA" id="ARBA00019775"/>
    </source>
</evidence>
<keyword evidence="5" id="KW-0833">Ubl conjugation pathway</keyword>
<dbReference type="KEGG" id="gtr:GLOTRDRAFT_74909"/>
<feature type="domain" description="F-box" evidence="8">
    <location>
        <begin position="176"/>
        <end position="222"/>
    </location>
</feature>
<evidence type="ECO:0000313" key="9">
    <source>
        <dbReference type="EMBL" id="EPQ56317.1"/>
    </source>
</evidence>
<evidence type="ECO:0000259" key="8">
    <source>
        <dbReference type="PROSITE" id="PS50181"/>
    </source>
</evidence>
<accession>S7Q9X1</accession>
<evidence type="ECO:0000256" key="6">
    <source>
        <dbReference type="ARBA" id="ARBA00022803"/>
    </source>
</evidence>
<evidence type="ECO:0000256" key="2">
    <source>
        <dbReference type="ARBA" id="ARBA00004906"/>
    </source>
</evidence>
<dbReference type="AlphaFoldDB" id="S7Q9X1"/>
<dbReference type="OrthoDB" id="2117972at2759"/>
<sequence length="419" mass="48214">MQRPPPAATDEEPEELKRFRDAWRAEVQRKKAQTVQSHLTSDLAPLGRALQSAVDVYRRAIQNEQSGDLDEALRLYRQAFRMDDNVDKAYRKAEKLQELRQNSQGAVPPATETRPDAPEPSIVVIDDKALDLSALSISADTKGAHGVHAVVTGTIASLLESFPKELRFEPEDERRTLHLNKVPDELLIHILRYLDHTTIERFAAVDKKARVVSLDSVIWRDFVYETYKPPQVPHEKYMKAMMQRYLHDYRRAFIEQPRLRLDGVYIAVCHYVRAGLSQNAWVNVSHLITYHRFLRFFPNGQVISLLANEEVEPQQVIPLLKPTLRMKGVTVGNWRLEGTTVYITDLIDPASLELNASARSKRYAFQMTLALRSRPLGRWNKLDIAAYETVNIETGETDLLPLKHERPFWFSKVRSYASY</sequence>
<dbReference type="GO" id="GO:0019005">
    <property type="term" value="C:SCF ubiquitin ligase complex"/>
    <property type="evidence" value="ECO:0007669"/>
    <property type="project" value="TreeGrafter"/>
</dbReference>
<dbReference type="Proteomes" id="UP000030669">
    <property type="component" value="Unassembled WGS sequence"/>
</dbReference>
<organism evidence="9 10">
    <name type="scientific">Gloeophyllum trabeum (strain ATCC 11539 / FP-39264 / Madison 617)</name>
    <name type="common">Brown rot fungus</name>
    <dbReference type="NCBI Taxonomy" id="670483"/>
    <lineage>
        <taxon>Eukaryota</taxon>
        <taxon>Fungi</taxon>
        <taxon>Dikarya</taxon>
        <taxon>Basidiomycota</taxon>
        <taxon>Agaricomycotina</taxon>
        <taxon>Agaricomycetes</taxon>
        <taxon>Gloeophyllales</taxon>
        <taxon>Gloeophyllaceae</taxon>
        <taxon>Gloeophyllum</taxon>
    </lineage>
</organism>
<dbReference type="SUPFAM" id="SSF81383">
    <property type="entry name" value="F-box domain"/>
    <property type="match status" value="1"/>
</dbReference>
<name>S7Q9X1_GLOTA</name>
<protein>
    <recommendedName>
        <fullName evidence="3">F-box only protein 9</fullName>
    </recommendedName>
</protein>
<dbReference type="InterPro" id="IPR045464">
    <property type="entry name" value="Hrt3/FBXO9_C"/>
</dbReference>
<evidence type="ECO:0000256" key="7">
    <source>
        <dbReference type="SAM" id="MobiDB-lite"/>
    </source>
</evidence>
<evidence type="ECO:0000256" key="4">
    <source>
        <dbReference type="ARBA" id="ARBA00022490"/>
    </source>
</evidence>
<dbReference type="GO" id="GO:0031146">
    <property type="term" value="P:SCF-dependent proteasomal ubiquitin-dependent protein catabolic process"/>
    <property type="evidence" value="ECO:0007669"/>
    <property type="project" value="TreeGrafter"/>
</dbReference>
<dbReference type="UniPathway" id="UPA00143"/>
<keyword evidence="6" id="KW-0802">TPR repeat</keyword>
<dbReference type="GO" id="GO:0016567">
    <property type="term" value="P:protein ubiquitination"/>
    <property type="evidence" value="ECO:0007669"/>
    <property type="project" value="UniProtKB-UniPathway"/>
</dbReference>
<gene>
    <name evidence="9" type="ORF">GLOTRDRAFT_74909</name>
</gene>
<feature type="region of interest" description="Disordered" evidence="7">
    <location>
        <begin position="98"/>
        <end position="118"/>
    </location>
</feature>
<evidence type="ECO:0000256" key="1">
    <source>
        <dbReference type="ARBA" id="ARBA00004496"/>
    </source>
</evidence>
<evidence type="ECO:0000313" key="10">
    <source>
        <dbReference type="Proteomes" id="UP000030669"/>
    </source>
</evidence>
<dbReference type="eggNOG" id="KOG2997">
    <property type="taxonomic scope" value="Eukaryota"/>
</dbReference>
<dbReference type="STRING" id="670483.S7Q9X1"/>
<dbReference type="HOGENOM" id="CLU_017706_2_0_1"/>
<dbReference type="PROSITE" id="PS50181">
    <property type="entry name" value="FBOX"/>
    <property type="match status" value="1"/>
</dbReference>
<dbReference type="RefSeq" id="XP_007865072.1">
    <property type="nucleotide sequence ID" value="XM_007866881.1"/>
</dbReference>
<dbReference type="PANTHER" id="PTHR12874:SF9">
    <property type="entry name" value="F-BOX ONLY PROTEIN 48"/>
    <property type="match status" value="1"/>
</dbReference>
<dbReference type="InterPro" id="IPR036047">
    <property type="entry name" value="F-box-like_dom_sf"/>
</dbReference>
<dbReference type="EMBL" id="KB469300">
    <property type="protein sequence ID" value="EPQ56317.1"/>
    <property type="molecule type" value="Genomic_DNA"/>
</dbReference>
<proteinExistence type="predicted"/>
<dbReference type="Pfam" id="PF19270">
    <property type="entry name" value="FBO_C"/>
    <property type="match status" value="1"/>
</dbReference>
<reference evidence="9 10" key="1">
    <citation type="journal article" date="2012" name="Science">
        <title>The Paleozoic origin of enzymatic lignin decomposition reconstructed from 31 fungal genomes.</title>
        <authorList>
            <person name="Floudas D."/>
            <person name="Binder M."/>
            <person name="Riley R."/>
            <person name="Barry K."/>
            <person name="Blanchette R.A."/>
            <person name="Henrissat B."/>
            <person name="Martinez A.T."/>
            <person name="Otillar R."/>
            <person name="Spatafora J.W."/>
            <person name="Yadav J.S."/>
            <person name="Aerts A."/>
            <person name="Benoit I."/>
            <person name="Boyd A."/>
            <person name="Carlson A."/>
            <person name="Copeland A."/>
            <person name="Coutinho P.M."/>
            <person name="de Vries R.P."/>
            <person name="Ferreira P."/>
            <person name="Findley K."/>
            <person name="Foster B."/>
            <person name="Gaskell J."/>
            <person name="Glotzer D."/>
            <person name="Gorecki P."/>
            <person name="Heitman J."/>
            <person name="Hesse C."/>
            <person name="Hori C."/>
            <person name="Igarashi K."/>
            <person name="Jurgens J.A."/>
            <person name="Kallen N."/>
            <person name="Kersten P."/>
            <person name="Kohler A."/>
            <person name="Kuees U."/>
            <person name="Kumar T.K.A."/>
            <person name="Kuo A."/>
            <person name="LaButti K."/>
            <person name="Larrondo L.F."/>
            <person name="Lindquist E."/>
            <person name="Ling A."/>
            <person name="Lombard V."/>
            <person name="Lucas S."/>
            <person name="Lundell T."/>
            <person name="Martin R."/>
            <person name="McLaughlin D.J."/>
            <person name="Morgenstern I."/>
            <person name="Morin E."/>
            <person name="Murat C."/>
            <person name="Nagy L.G."/>
            <person name="Nolan M."/>
            <person name="Ohm R.A."/>
            <person name="Patyshakuliyeva A."/>
            <person name="Rokas A."/>
            <person name="Ruiz-Duenas F.J."/>
            <person name="Sabat G."/>
            <person name="Salamov A."/>
            <person name="Samejima M."/>
            <person name="Schmutz J."/>
            <person name="Slot J.C."/>
            <person name="St John F."/>
            <person name="Stenlid J."/>
            <person name="Sun H."/>
            <person name="Sun S."/>
            <person name="Syed K."/>
            <person name="Tsang A."/>
            <person name="Wiebenga A."/>
            <person name="Young D."/>
            <person name="Pisabarro A."/>
            <person name="Eastwood D.C."/>
            <person name="Martin F."/>
            <person name="Cullen D."/>
            <person name="Grigoriev I.V."/>
            <person name="Hibbett D.S."/>
        </authorList>
    </citation>
    <scope>NUCLEOTIDE SEQUENCE [LARGE SCALE GENOMIC DNA]</scope>
    <source>
        <strain evidence="9 10">ATCC 11539</strain>
    </source>
</reference>
<dbReference type="InterPro" id="IPR036181">
    <property type="entry name" value="MIT_dom_sf"/>
</dbReference>
<dbReference type="PANTHER" id="PTHR12874">
    <property type="entry name" value="F-BOX ONLY PROTEIN 48-RELATED"/>
    <property type="match status" value="1"/>
</dbReference>
<dbReference type="Pfam" id="PF12937">
    <property type="entry name" value="F-box-like"/>
    <property type="match status" value="1"/>
</dbReference>
<dbReference type="SUPFAM" id="SSF116846">
    <property type="entry name" value="MIT domain"/>
    <property type="match status" value="1"/>
</dbReference>
<comment type="pathway">
    <text evidence="2">Protein modification; protein ubiquitination.</text>
</comment>
<dbReference type="InterPro" id="IPR001810">
    <property type="entry name" value="F-box_dom"/>
</dbReference>
<dbReference type="OMA" id="RWNRLDF"/>
<dbReference type="GO" id="GO:0005737">
    <property type="term" value="C:cytoplasm"/>
    <property type="evidence" value="ECO:0007669"/>
    <property type="project" value="UniProtKB-SubCell"/>
</dbReference>
<evidence type="ECO:0000256" key="5">
    <source>
        <dbReference type="ARBA" id="ARBA00022786"/>
    </source>
</evidence>
<keyword evidence="10" id="KW-1185">Reference proteome</keyword>
<dbReference type="Gene3D" id="1.20.1280.50">
    <property type="match status" value="1"/>
</dbReference>
<keyword evidence="4" id="KW-0963">Cytoplasm</keyword>
<dbReference type="GeneID" id="19308474"/>
<comment type="subcellular location">
    <subcellularLocation>
        <location evidence="1">Cytoplasm</location>
    </subcellularLocation>
</comment>